<evidence type="ECO:0000313" key="1">
    <source>
        <dbReference type="EMBL" id="MPV85799.1"/>
    </source>
</evidence>
<dbReference type="InterPro" id="IPR050708">
    <property type="entry name" value="T6SS_VgrG/RHS"/>
</dbReference>
<evidence type="ECO:0008006" key="3">
    <source>
        <dbReference type="Google" id="ProtNLM"/>
    </source>
</evidence>
<dbReference type="NCBIfam" id="TIGR03696">
    <property type="entry name" value="Rhs_assc_core"/>
    <property type="match status" value="1"/>
</dbReference>
<proteinExistence type="predicted"/>
<dbReference type="InParanoid" id="A0A6N7EWK5"/>
<dbReference type="RefSeq" id="WP_152809411.1">
    <property type="nucleotide sequence ID" value="NZ_WHNW01000003.1"/>
</dbReference>
<dbReference type="EMBL" id="WHNW01000003">
    <property type="protein sequence ID" value="MPV85799.1"/>
    <property type="molecule type" value="Genomic_DNA"/>
</dbReference>
<evidence type="ECO:0000313" key="2">
    <source>
        <dbReference type="Proteomes" id="UP000471298"/>
    </source>
</evidence>
<gene>
    <name evidence="1" type="ORF">GCU85_03480</name>
</gene>
<dbReference type="PRINTS" id="PR00394">
    <property type="entry name" value="RHSPROTEIN"/>
</dbReference>
<dbReference type="InterPro" id="IPR022385">
    <property type="entry name" value="Rhs_assc_core"/>
</dbReference>
<protein>
    <recommendedName>
        <fullName evidence="3">RHS repeat-associated core domain-containing protein</fullName>
    </recommendedName>
</protein>
<dbReference type="Gene3D" id="2.180.10.10">
    <property type="entry name" value="RHS repeat-associated core"/>
    <property type="match status" value="1"/>
</dbReference>
<dbReference type="Proteomes" id="UP000471298">
    <property type="component" value="Unassembled WGS sequence"/>
</dbReference>
<organism evidence="1 2">
    <name type="scientific">Ostreibacterium oceani</name>
    <dbReference type="NCBI Taxonomy" id="2654998"/>
    <lineage>
        <taxon>Bacteria</taxon>
        <taxon>Pseudomonadati</taxon>
        <taxon>Pseudomonadota</taxon>
        <taxon>Gammaproteobacteria</taxon>
        <taxon>Cardiobacteriales</taxon>
        <taxon>Ostreibacteriaceae</taxon>
        <taxon>Ostreibacterium</taxon>
    </lineage>
</organism>
<dbReference type="AlphaFoldDB" id="A0A6N7EWK5"/>
<reference evidence="1 2" key="1">
    <citation type="submission" date="2019-10" db="EMBL/GenBank/DDBJ databases">
        <title>Cardiobacteriales fam. a chemoheterotrophic member of the order Cardiobacteriales, and proposal of Cardiobacteriales fam. nov.</title>
        <authorList>
            <person name="Wang C."/>
        </authorList>
    </citation>
    <scope>NUCLEOTIDE SEQUENCE [LARGE SCALE GENOMIC DNA]</scope>
    <source>
        <strain evidence="1 2">ML27</strain>
    </source>
</reference>
<comment type="caution">
    <text evidence="1">The sequence shown here is derived from an EMBL/GenBank/DDBJ whole genome shotgun (WGS) entry which is preliminary data.</text>
</comment>
<keyword evidence="2" id="KW-1185">Reference proteome</keyword>
<sequence>MGHKRTCAKLLTDKSANIVWQGFYQAFGEVQITTETVKNNLRFPGQVHDEEINLYQNYHRDYNPNLGRYLQTDPIGLAGGINTYGYAGQSPLMFVDELGLKGYCSSLGECPEPSPPPICNGTWYQFGSSLPFNVLGFCLCYWECIPCGNDVGFRAPGNDNAHLPSADAVTVGGASVSPDGPIDTPAYCNCARPENEFPCPEPDCKKMNK</sequence>
<dbReference type="PANTHER" id="PTHR32305">
    <property type="match status" value="1"/>
</dbReference>
<accession>A0A6N7EWK5</accession>
<name>A0A6N7EWK5_9GAMM</name>
<dbReference type="PANTHER" id="PTHR32305:SF15">
    <property type="entry name" value="PROTEIN RHSA-RELATED"/>
    <property type="match status" value="1"/>
</dbReference>